<organism evidence="1 2">
    <name type="scientific">Priestia taiwanensis</name>
    <dbReference type="NCBI Taxonomy" id="1347902"/>
    <lineage>
        <taxon>Bacteria</taxon>
        <taxon>Bacillati</taxon>
        <taxon>Bacillota</taxon>
        <taxon>Bacilli</taxon>
        <taxon>Bacillales</taxon>
        <taxon>Bacillaceae</taxon>
        <taxon>Priestia</taxon>
    </lineage>
</organism>
<reference evidence="1" key="2">
    <citation type="submission" date="2020-09" db="EMBL/GenBank/DDBJ databases">
        <authorList>
            <person name="Sun Q."/>
            <person name="Zhou Y."/>
        </authorList>
    </citation>
    <scope>NUCLEOTIDE SEQUENCE</scope>
    <source>
        <strain evidence="1">CGMCC 1.12698</strain>
    </source>
</reference>
<protein>
    <submittedName>
        <fullName evidence="1">Uncharacterized protein</fullName>
    </submittedName>
</protein>
<proteinExistence type="predicted"/>
<name>A0A917AHY6_9BACI</name>
<gene>
    <name evidence="1" type="ORF">GCM10007140_01710</name>
</gene>
<evidence type="ECO:0000313" key="2">
    <source>
        <dbReference type="Proteomes" id="UP000605259"/>
    </source>
</evidence>
<reference evidence="1" key="1">
    <citation type="journal article" date="2014" name="Int. J. Syst. Evol. Microbiol.">
        <title>Complete genome sequence of Corynebacterium casei LMG S-19264T (=DSM 44701T), isolated from a smear-ripened cheese.</title>
        <authorList>
            <consortium name="US DOE Joint Genome Institute (JGI-PGF)"/>
            <person name="Walter F."/>
            <person name="Albersmeier A."/>
            <person name="Kalinowski J."/>
            <person name="Ruckert C."/>
        </authorList>
    </citation>
    <scope>NUCLEOTIDE SEQUENCE</scope>
    <source>
        <strain evidence="1">CGMCC 1.12698</strain>
    </source>
</reference>
<keyword evidence="2" id="KW-1185">Reference proteome</keyword>
<sequence length="73" mass="8635">MTSSFSYARRNKKVKWRPFNFSITDSIISMGVFERKGTMGLGMRLPTSYLYFNIFYKTKKIDKDHIITEIKLS</sequence>
<dbReference type="EMBL" id="BMFK01000001">
    <property type="protein sequence ID" value="GGE55048.1"/>
    <property type="molecule type" value="Genomic_DNA"/>
</dbReference>
<dbReference type="AlphaFoldDB" id="A0A917AHY6"/>
<accession>A0A917AHY6</accession>
<dbReference type="Proteomes" id="UP000605259">
    <property type="component" value="Unassembled WGS sequence"/>
</dbReference>
<evidence type="ECO:0000313" key="1">
    <source>
        <dbReference type="EMBL" id="GGE55048.1"/>
    </source>
</evidence>
<comment type="caution">
    <text evidence="1">The sequence shown here is derived from an EMBL/GenBank/DDBJ whole genome shotgun (WGS) entry which is preliminary data.</text>
</comment>